<dbReference type="RefSeq" id="WP_008122653.1">
    <property type="nucleotide sequence ID" value="NZ_ADEF01000013.1"/>
</dbReference>
<gene>
    <name evidence="1" type="ORF">HMPREF9019_0950</name>
</gene>
<organism evidence="1 2">
    <name type="scientific">Hoylesella timonensis CRIS 5C-B1</name>
    <dbReference type="NCBI Taxonomy" id="679189"/>
    <lineage>
        <taxon>Bacteria</taxon>
        <taxon>Pseudomonadati</taxon>
        <taxon>Bacteroidota</taxon>
        <taxon>Bacteroidia</taxon>
        <taxon>Bacteroidales</taxon>
        <taxon>Prevotellaceae</taxon>
        <taxon>Hoylesella</taxon>
    </lineage>
</organism>
<keyword evidence="2" id="KW-1185">Reference proteome</keyword>
<dbReference type="AlphaFoldDB" id="D1VXL1"/>
<name>D1VXL1_9BACT</name>
<accession>D1VXL1</accession>
<evidence type="ECO:0000313" key="2">
    <source>
        <dbReference type="Proteomes" id="UP000004001"/>
    </source>
</evidence>
<reference evidence="1 2" key="1">
    <citation type="submission" date="2009-12" db="EMBL/GenBank/DDBJ databases">
        <title>Genome Sequence of Prevotella timonensis CRIS 5C-B1.</title>
        <authorList>
            <person name="Durkin A.S."/>
            <person name="Madupu R."/>
            <person name="Torralba M."/>
            <person name="Methe B."/>
            <person name="Sutton G."/>
            <person name="Strausberg R.L."/>
            <person name="Nelson K.E."/>
        </authorList>
    </citation>
    <scope>NUCLEOTIDE SEQUENCE [LARGE SCALE GENOMIC DNA]</scope>
    <source>
        <strain evidence="1 2">CRIS 5C-B1</strain>
    </source>
</reference>
<dbReference type="Proteomes" id="UP000004001">
    <property type="component" value="Unassembled WGS sequence"/>
</dbReference>
<evidence type="ECO:0000313" key="1">
    <source>
        <dbReference type="EMBL" id="EFA98171.1"/>
    </source>
</evidence>
<protein>
    <submittedName>
        <fullName evidence="1">Uncharacterized protein</fullName>
    </submittedName>
</protein>
<comment type="caution">
    <text evidence="1">The sequence shown here is derived from an EMBL/GenBank/DDBJ whole genome shotgun (WGS) entry which is preliminary data.</text>
</comment>
<dbReference type="EMBL" id="ADEF01000013">
    <property type="protein sequence ID" value="EFA98171.1"/>
    <property type="molecule type" value="Genomic_DNA"/>
</dbReference>
<proteinExistence type="predicted"/>
<sequence>MTIEEVKVKKTEMEQKISSAMKEFEEGTGLEVGSIGFSRCTKSKELGIVEDYNYNVETNVNL</sequence>